<organism evidence="1 2">
    <name type="scientific">Bacillus coahuilensis p1.1.43</name>
    <dbReference type="NCBI Taxonomy" id="1150625"/>
    <lineage>
        <taxon>Bacteria</taxon>
        <taxon>Bacillati</taxon>
        <taxon>Bacillota</taxon>
        <taxon>Bacilli</taxon>
        <taxon>Bacillales</taxon>
        <taxon>Bacillaceae</taxon>
        <taxon>Bacillus</taxon>
    </lineage>
</organism>
<evidence type="ECO:0000313" key="1">
    <source>
        <dbReference type="EMBL" id="KUP07672.1"/>
    </source>
</evidence>
<comment type="caution">
    <text evidence="1">The sequence shown here is derived from an EMBL/GenBank/DDBJ whole genome shotgun (WGS) entry which is preliminary data.</text>
</comment>
<keyword evidence="2" id="KW-1185">Reference proteome</keyword>
<evidence type="ECO:0000313" key="2">
    <source>
        <dbReference type="Proteomes" id="UP000074108"/>
    </source>
</evidence>
<dbReference type="STRING" id="1150625.Q75_04700"/>
<proteinExistence type="predicted"/>
<protein>
    <submittedName>
        <fullName evidence="1">Uncharacterized protein</fullName>
    </submittedName>
</protein>
<dbReference type="Pfam" id="PF19785">
    <property type="entry name" value="UPF0738"/>
    <property type="match status" value="1"/>
</dbReference>
<accession>A0A147KAE8</accession>
<dbReference type="PATRIC" id="fig|1150625.3.peg.984"/>
<gene>
    <name evidence="1" type="ORF">Q75_04700</name>
</gene>
<dbReference type="AlphaFoldDB" id="A0A147KAE8"/>
<reference evidence="1 2" key="1">
    <citation type="journal article" date="2016" name="Front. Microbiol.">
        <title>Microevolution Analysis of Bacillus coahuilensis Unveils Differences in Phosphorus Acquisition Strategies and Their Regulation.</title>
        <authorList>
            <person name="Gomez-Lunar Z."/>
            <person name="Hernandez-Gonzalez I."/>
            <person name="Rodriguez-Torres M.D."/>
            <person name="Souza V."/>
            <person name="Olmedo-Alvarez G."/>
        </authorList>
    </citation>
    <scope>NUCLEOTIDE SEQUENCE [LARGE SCALE GENOMIC DNA]</scope>
    <source>
        <strain evidence="2">p1.1.43</strain>
    </source>
</reference>
<dbReference type="Proteomes" id="UP000074108">
    <property type="component" value="Unassembled WGS sequence"/>
</dbReference>
<sequence length="113" mass="12953">MTENTMIFTTNEQEIVKGIVPTGQLIVDSDQLSFVYLGEVEEEYVYLYLSETCWEDLRAGIHNNVQFFLDVDGEVVELIELNEELTYLISNIEGNGNYGEQMVEKVESIFINS</sequence>
<dbReference type="InterPro" id="IPR020908">
    <property type="entry name" value="UPF0738"/>
</dbReference>
<name>A0A147KAE8_9BACI</name>
<dbReference type="EMBL" id="LDYG01000021">
    <property type="protein sequence ID" value="KUP07672.1"/>
    <property type="molecule type" value="Genomic_DNA"/>
</dbReference>